<reference evidence="7 9" key="1">
    <citation type="journal article" date="2002" name="Nature">
        <title>Sequence and analysis of chromosome 2 of Dictyostelium discoideum.</title>
        <authorList>
            <consortium name="Dictyostelium Genome Sequencing Consortium"/>
            <person name="Glockner G."/>
            <person name="Eichinger L."/>
            <person name="Szafranski K."/>
            <person name="Pachebat J.A."/>
            <person name="Bankier A.T."/>
            <person name="Dear P.H."/>
            <person name="Lehmann R."/>
            <person name="Baumgart C."/>
            <person name="Parra G."/>
            <person name="Abril J.F."/>
            <person name="Guigo R."/>
            <person name="Kumpf K."/>
            <person name="Tunggal B."/>
            <person name="Cox E."/>
            <person name="Quail M.A."/>
            <person name="Platzer M."/>
            <person name="Rosenthal A."/>
            <person name="Noegel A.A."/>
        </authorList>
    </citation>
    <scope>NUCLEOTIDE SEQUENCE [LARGE SCALE GENOMIC DNA]</scope>
    <source>
        <strain evidence="7 9">AX4</strain>
    </source>
</reference>
<dbReference type="FunFam" id="3.30.2170.10:FF:000013">
    <property type="entry name" value="Uncharacterized protein"/>
    <property type="match status" value="1"/>
</dbReference>
<gene>
    <name evidence="8" type="ORF">DDB_G0273165</name>
    <name evidence="7" type="ORF">DDB_G0273907</name>
</gene>
<dbReference type="GeneID" id="8618775"/>
<evidence type="ECO:0000313" key="7">
    <source>
        <dbReference type="EMBL" id="EAL70644.1"/>
    </source>
</evidence>
<organism evidence="7 9">
    <name type="scientific">Dictyostelium discoideum</name>
    <name type="common">Social amoeba</name>
    <dbReference type="NCBI Taxonomy" id="44689"/>
    <lineage>
        <taxon>Eukaryota</taxon>
        <taxon>Amoebozoa</taxon>
        <taxon>Evosea</taxon>
        <taxon>Eumycetozoa</taxon>
        <taxon>Dictyostelia</taxon>
        <taxon>Dictyosteliales</taxon>
        <taxon>Dictyosteliaceae</taxon>
        <taxon>Dictyostelium</taxon>
    </lineage>
</organism>
<dbReference type="STRING" id="44689.Q556Q1"/>
<reference evidence="7" key="3">
    <citation type="submission" date="2009-08" db="EMBL/GenBank/DDBJ databases">
        <authorList>
            <consortium name="The Dictyostelium discoideum Sequencing Consortium"/>
            <person name="Eichinger L."/>
            <person name="Pachebat J.A."/>
            <person name="Gloeckner G."/>
            <person name="Rajandream M.-A."/>
            <person name="Sucgang R."/>
            <person name="Song J."/>
            <person name="Cox E.C."/>
            <person name="Tunggal B."/>
            <person name="Szafranski K."/>
            <person name="Konfortov B.A."/>
            <person name="Farbrother P."/>
            <person name="Bankier A.T."/>
            <person name="Lehmann R."/>
            <person name="Hamlin N."/>
            <person name="Xu Q."/>
            <person name="Davies R."/>
            <person name="Gaudet P."/>
            <person name="Fey P."/>
            <person name="Pilcher K."/>
            <person name="Chen G."/>
            <person name="Saunders D."/>
            <person name="Sodergren E."/>
            <person name="Davis P."/>
            <person name="Nie X."/>
            <person name="Kerhornou A."/>
            <person name="Hemphill L."/>
            <person name="Bason N."/>
            <person name="Berriman M."/>
            <person name="Desany B."/>
            <person name="Churcher C."/>
            <person name="Cooper J."/>
            <person name="van Driessche N."/>
            <person name="Cronin A."/>
            <person name="Goodhead I."/>
            <person name="Muzny D."/>
            <person name="Hall N."/>
            <person name="Harper D."/>
            <person name="Lindsay R."/>
            <person name="Hauser H."/>
            <person name="James K."/>
            <person name="Quiles M."/>
            <person name="Buchrieser C."/>
            <person name="Wardroper A."/>
            <person name="Thangavelu M."/>
            <person name="Johnson D."/>
            <person name="Knights A."/>
            <person name="Loulseged H."/>
            <person name="Mungall K."/>
            <person name="Price C."/>
            <person name="Ma J."/>
            <person name="Quail M."/>
            <person name="Hernandez J."/>
            <person name="Rabbinowitsch E."/>
            <person name="Steffen D."/>
            <person name="Sanders M."/>
            <person name="Weinstock G."/>
            <person name="Sharp S."/>
            <person name="Just E."/>
            <person name="Shaulsky G."/>
            <person name="Simmonds M."/>
            <person name="Tivey A."/>
            <person name="White B."/>
            <person name="Walker D."/>
            <person name="Woodward J."/>
            <person name="Winckler T."/>
            <person name="Schleicher M."/>
            <person name="Rosenthal A."/>
            <person name="Rivero F."/>
            <person name="Chisholm R.L."/>
            <person name="Gibbs R."/>
            <person name="Loomis W.F."/>
            <person name="Platzer M."/>
            <person name="Kay R.R."/>
            <person name="Williams J."/>
            <person name="Dear P.H."/>
            <person name="Noegel A.A."/>
            <person name="Barrell B."/>
            <person name="Kuspa A."/>
        </authorList>
    </citation>
    <scope>NUCLEOTIDE SEQUENCE</scope>
    <source>
        <strain evidence="7">AX4</strain>
    </source>
</reference>
<dbReference type="GeneID" id="8619201"/>
<evidence type="ECO:0000256" key="6">
    <source>
        <dbReference type="SAM" id="MobiDB-lite"/>
    </source>
</evidence>
<dbReference type="FunCoup" id="Q556Q1">
    <property type="interactions" value="78"/>
</dbReference>
<dbReference type="EMBL" id="AAFI02000011">
    <property type="protein sequence ID" value="EAL70644.1"/>
    <property type="molecule type" value="Genomic_DNA"/>
</dbReference>
<dbReference type="GO" id="GO:0003727">
    <property type="term" value="F:single-stranded RNA binding"/>
    <property type="evidence" value="ECO:0000318"/>
    <property type="project" value="GO_Central"/>
</dbReference>
<evidence type="ECO:0000256" key="1">
    <source>
        <dbReference type="ARBA" id="ARBA00004496"/>
    </source>
</evidence>
<reference evidence="7 9" key="2">
    <citation type="journal article" date="2005" name="Nature">
        <title>The genome of the social amoeba Dictyostelium discoideum.</title>
        <authorList>
            <consortium name="The Dictyostelium discoideum Sequencing Consortium"/>
            <person name="Eichinger L."/>
            <person name="Pachebat J.A."/>
            <person name="Glockner G."/>
            <person name="Rajandream M.A."/>
            <person name="Sucgang R."/>
            <person name="Berriman M."/>
            <person name="Song J."/>
            <person name="Olsen R."/>
            <person name="Szafranski K."/>
            <person name="Xu Q."/>
            <person name="Tunggal B."/>
            <person name="Kummerfeld S."/>
            <person name="Madera M."/>
            <person name="Konfortov B.A."/>
            <person name="Rivero F."/>
            <person name="Bankier A.T."/>
            <person name="Lehmann R."/>
            <person name="Hamlin N."/>
            <person name="Davies R."/>
            <person name="Gaudet P."/>
            <person name="Fey P."/>
            <person name="Pilcher K."/>
            <person name="Chen G."/>
            <person name="Saunders D."/>
            <person name="Sodergren E."/>
            <person name="Davis P."/>
            <person name="Kerhornou A."/>
            <person name="Nie X."/>
            <person name="Hall N."/>
            <person name="Anjard C."/>
            <person name="Hemphill L."/>
            <person name="Bason N."/>
            <person name="Farbrother P."/>
            <person name="Desany B."/>
            <person name="Just E."/>
            <person name="Morio T."/>
            <person name="Rost R."/>
            <person name="Churcher C."/>
            <person name="Cooper J."/>
            <person name="Haydock S."/>
            <person name="van Driessche N."/>
            <person name="Cronin A."/>
            <person name="Goodhead I."/>
            <person name="Muzny D."/>
            <person name="Mourier T."/>
            <person name="Pain A."/>
            <person name="Lu M."/>
            <person name="Harper D."/>
            <person name="Lindsay R."/>
            <person name="Hauser H."/>
            <person name="James K."/>
            <person name="Quiles M."/>
            <person name="Madan Babu M."/>
            <person name="Saito T."/>
            <person name="Buchrieser C."/>
            <person name="Wardroper A."/>
            <person name="Felder M."/>
            <person name="Thangavelu M."/>
            <person name="Johnson D."/>
            <person name="Knights A."/>
            <person name="Loulseged H."/>
            <person name="Mungall K."/>
            <person name="Oliver K."/>
            <person name="Price C."/>
            <person name="Quail M.A."/>
            <person name="Urushihara H."/>
            <person name="Hernandez J."/>
            <person name="Rabbinowitsch E."/>
            <person name="Steffen D."/>
            <person name="Sanders M."/>
            <person name="Ma J."/>
            <person name="Kohara Y."/>
            <person name="Sharp S."/>
            <person name="Simmonds M."/>
            <person name="Spiegler S."/>
            <person name="Tivey A."/>
            <person name="Sugano S."/>
            <person name="White B."/>
            <person name="Walker D."/>
            <person name="Woodward J."/>
            <person name="Winckler T."/>
            <person name="Tanaka Y."/>
            <person name="Shaulsky G."/>
            <person name="Schleicher M."/>
            <person name="Weinstock G."/>
            <person name="Rosenthal A."/>
            <person name="Cox E.C."/>
            <person name="Chisholm R.L."/>
            <person name="Gibbs R."/>
            <person name="Loomis W.F."/>
            <person name="Platzer M."/>
            <person name="Kay R.R."/>
            <person name="Williams J."/>
            <person name="Dear P.H."/>
            <person name="Noegel A.A."/>
            <person name="Barrell B."/>
            <person name="Kuspa A."/>
        </authorList>
    </citation>
    <scope>NUCLEOTIDE SEQUENCE [LARGE SCALE GENOMIC DNA]</scope>
    <source>
        <strain evidence="7 9">AX4</strain>
    </source>
</reference>
<dbReference type="RefSeq" id="XP_644681.1">
    <property type="nucleotide sequence ID" value="XM_639589.1"/>
</dbReference>
<comment type="caution">
    <text evidence="7">The sequence shown here is derived from an EMBL/GenBank/DDBJ whole genome shotgun (WGS) entry which is preliminary data.</text>
</comment>
<feature type="region of interest" description="Disordered" evidence="6">
    <location>
        <begin position="1"/>
        <end position="22"/>
    </location>
</feature>
<dbReference type="dictyBase" id="DDB_G0273165"/>
<dbReference type="CDD" id="cd06559">
    <property type="entry name" value="Endonuclease_V"/>
    <property type="match status" value="1"/>
</dbReference>
<evidence type="ECO:0000256" key="2">
    <source>
        <dbReference type="ARBA" id="ARBA00022490"/>
    </source>
</evidence>
<dbReference type="dictyBase" id="DDB_G0273907"/>
<dbReference type="eggNOG" id="KOG4417">
    <property type="taxonomic scope" value="Eukaryota"/>
</dbReference>
<evidence type="ECO:0000313" key="8">
    <source>
        <dbReference type="EMBL" id="EAL70800.1"/>
    </source>
</evidence>
<feature type="region of interest" description="Disordered" evidence="6">
    <location>
        <begin position="202"/>
        <end position="227"/>
    </location>
</feature>
<keyword evidence="9" id="KW-1185">Reference proteome</keyword>
<keyword evidence="5" id="KW-0378">Hydrolase</keyword>
<evidence type="ECO:0000313" key="9">
    <source>
        <dbReference type="Proteomes" id="UP000002195"/>
    </source>
</evidence>
<dbReference type="GO" id="GO:0006281">
    <property type="term" value="P:DNA repair"/>
    <property type="evidence" value="ECO:0007669"/>
    <property type="project" value="InterPro"/>
</dbReference>
<dbReference type="EMBL" id="AAFI02000009">
    <property type="protein sequence ID" value="EAL70800.1"/>
    <property type="molecule type" value="Genomic_DNA"/>
</dbReference>
<dbReference type="KEGG" id="ddi:DDB_G0273907"/>
<dbReference type="RefSeq" id="XP_644570.1">
    <property type="nucleotide sequence ID" value="XM_639478.1"/>
</dbReference>
<sequence length="322" mass="36369">MSEQQPITTTTTTNSQPKQLTKEEIEQQDKWIEIQNELKKSLIEKDDFNFKIDDENKMNTTLKYIGGVDISFVKDNDIDACASLIVIEYPSLKIVYKDIEFVKLSELYIPGFLAFRETPHLIKLINKLKQSITYNHLLPQIIMIDGNGILHPRGFGLASHLGVLIDIPTIGVGKTFFHVDGLSTKEIKSKVESERLKYLSTTTTTDVTTTPSPNNNKNNKNNKIKNNNNNIREDINIEVPLKGESGRIWGSAILSNSNCKNPIYVSVGHRISLETALKVVKLTSPYRVPESIRQADLLSRDYIRLNFNKIQTTATTTTTTTN</sequence>
<dbReference type="GO" id="GO:0016891">
    <property type="term" value="F:RNA endonuclease activity producing 5'-phosphomonoesters, hydrolytic mechanism"/>
    <property type="evidence" value="ECO:0000318"/>
    <property type="project" value="GO_Central"/>
</dbReference>
<keyword evidence="3" id="KW-0540">Nuclease</keyword>
<dbReference type="GO" id="GO:0005737">
    <property type="term" value="C:cytoplasm"/>
    <property type="evidence" value="ECO:0000318"/>
    <property type="project" value="GO_Central"/>
</dbReference>
<dbReference type="PANTHER" id="PTHR28511:SF1">
    <property type="entry name" value="ENDONUCLEASE V"/>
    <property type="match status" value="1"/>
</dbReference>
<dbReference type="KEGG" id="ddi:DDB_G0273165"/>
<keyword evidence="2" id="KW-0963">Cytoplasm</keyword>
<accession>Q86JY0</accession>
<evidence type="ECO:0000256" key="4">
    <source>
        <dbReference type="ARBA" id="ARBA00022759"/>
    </source>
</evidence>
<accession>Q556Q1</accession>
<evidence type="ECO:0000256" key="3">
    <source>
        <dbReference type="ARBA" id="ARBA00022722"/>
    </source>
</evidence>
<dbReference type="PANTHER" id="PTHR28511">
    <property type="entry name" value="ENDONUCLEASE V"/>
    <property type="match status" value="1"/>
</dbReference>
<dbReference type="AlphaFoldDB" id="Q556Q1"/>
<evidence type="ECO:0000256" key="5">
    <source>
        <dbReference type="ARBA" id="ARBA00022801"/>
    </source>
</evidence>
<dbReference type="Gene3D" id="3.30.2170.10">
    <property type="entry name" value="archaeoglobus fulgidus dsm 4304 superfamily"/>
    <property type="match status" value="1"/>
</dbReference>
<dbReference type="SMR" id="Q556Q1"/>
<dbReference type="GO" id="GO:0005730">
    <property type="term" value="C:nucleolus"/>
    <property type="evidence" value="ECO:0000318"/>
    <property type="project" value="GO_Central"/>
</dbReference>
<dbReference type="HAMAP" id="MF_00801">
    <property type="entry name" value="Endonuclease_5"/>
    <property type="match status" value="1"/>
</dbReference>
<name>Q556Q1_DICDI</name>
<dbReference type="OMA" id="NACAHTL"/>
<dbReference type="HOGENOM" id="CLU_047631_0_1_1"/>
<keyword evidence="4 7" id="KW-0255">Endonuclease</keyword>
<comment type="subcellular location">
    <subcellularLocation>
        <location evidence="1">Cytoplasm</location>
    </subcellularLocation>
</comment>
<dbReference type="Pfam" id="PF04493">
    <property type="entry name" value="Endonuclease_5"/>
    <property type="match status" value="1"/>
</dbReference>
<dbReference type="PaxDb" id="44689-DDB0233086"/>
<dbReference type="Proteomes" id="UP000002195">
    <property type="component" value="Unassembled WGS sequence"/>
</dbReference>
<proteinExistence type="inferred from homology"/>
<dbReference type="InterPro" id="IPR007581">
    <property type="entry name" value="Endonuclease-V"/>
</dbReference>
<protein>
    <submittedName>
        <fullName evidence="7">Endonuclease V</fullName>
    </submittedName>
</protein>
<dbReference type="VEuPathDB" id="AmoebaDB:DDB_G0273907"/>